<accession>H2BVR6</accession>
<evidence type="ECO:0000313" key="1">
    <source>
        <dbReference type="EMBL" id="EHQ04022.1"/>
    </source>
</evidence>
<proteinExistence type="predicted"/>
<dbReference type="eggNOG" id="COG3593">
    <property type="taxonomic scope" value="Bacteria"/>
</dbReference>
<dbReference type="InterPro" id="IPR027417">
    <property type="entry name" value="P-loop_NTPase"/>
</dbReference>
<dbReference type="RefSeq" id="WP_006990325.1">
    <property type="nucleotide sequence ID" value="NZ_JH594606.1"/>
</dbReference>
<organism evidence="1 2">
    <name type="scientific">Gillisia limnaea (strain DSM 15749 / LMG 21470 / R-8282)</name>
    <dbReference type="NCBI Taxonomy" id="865937"/>
    <lineage>
        <taxon>Bacteria</taxon>
        <taxon>Pseudomonadati</taxon>
        <taxon>Bacteroidota</taxon>
        <taxon>Flavobacteriia</taxon>
        <taxon>Flavobacteriales</taxon>
        <taxon>Flavobacteriaceae</taxon>
        <taxon>Gillisia</taxon>
    </lineage>
</organism>
<dbReference type="STRING" id="865937.Gilli_3422"/>
<gene>
    <name evidence="1" type="ORF">Gilli_3422</name>
</gene>
<name>H2BVR6_GILLR</name>
<evidence type="ECO:0008006" key="3">
    <source>
        <dbReference type="Google" id="ProtNLM"/>
    </source>
</evidence>
<dbReference type="OrthoDB" id="997844at2"/>
<dbReference type="HOGENOM" id="CLU_013849_0_0_10"/>
<dbReference type="SUPFAM" id="SSF52540">
    <property type="entry name" value="P-loop containing nucleoside triphosphate hydrolases"/>
    <property type="match status" value="1"/>
</dbReference>
<keyword evidence="2" id="KW-1185">Reference proteome</keyword>
<evidence type="ECO:0000313" key="2">
    <source>
        <dbReference type="Proteomes" id="UP000003844"/>
    </source>
</evidence>
<dbReference type="Proteomes" id="UP000003844">
    <property type="component" value="Unassembled WGS sequence"/>
</dbReference>
<dbReference type="AlphaFoldDB" id="H2BVR6"/>
<reference evidence="2" key="1">
    <citation type="journal article" date="2012" name="Stand. Genomic Sci.">
        <title>Genome sequence of the Antarctic rhodopsins-containing flavobacterium Gillisia limnaea type strain (R-8282(T)).</title>
        <authorList>
            <person name="Riedel T."/>
            <person name="Held B."/>
            <person name="Nolan M."/>
            <person name="Lucas S."/>
            <person name="Lapidus A."/>
            <person name="Tice H."/>
            <person name="Del Rio T.G."/>
            <person name="Cheng J.F."/>
            <person name="Han C."/>
            <person name="Tapia R."/>
            <person name="Goodwin L.A."/>
            <person name="Pitluck S."/>
            <person name="Liolios K."/>
            <person name="Mavromatis K."/>
            <person name="Pagani I."/>
            <person name="Ivanova N."/>
            <person name="Mikhailova N."/>
            <person name="Pati A."/>
            <person name="Chen A."/>
            <person name="Palaniappan K."/>
            <person name="Land M."/>
            <person name="Rohde M."/>
            <person name="Tindall B.J."/>
            <person name="Detter J.C."/>
            <person name="Goker M."/>
            <person name="Bristow J."/>
            <person name="Eisen J.A."/>
            <person name="Markowitz V."/>
            <person name="Hugenholtz P."/>
            <person name="Kyrpides N.C."/>
            <person name="Klenk H.P."/>
            <person name="Woyke T."/>
        </authorList>
    </citation>
    <scope>NUCLEOTIDE SEQUENCE [LARGE SCALE GENOMIC DNA]</scope>
    <source>
        <strain evidence="2">DSM 15749 / LMG 21470 / R-8282</strain>
    </source>
</reference>
<protein>
    <recommendedName>
        <fullName evidence="3">ATPase AAA-type core domain-containing protein</fullName>
    </recommendedName>
</protein>
<dbReference type="EMBL" id="JH594606">
    <property type="protein sequence ID" value="EHQ04022.1"/>
    <property type="molecule type" value="Genomic_DNA"/>
</dbReference>
<sequence>MSDFKLIAIRPLEGCERRFLKNLVSKEIYQFYNDYKFRLDDLENNIVEIENISTYPDNFFHVDRMSTENLEDISNPIKVNISAIVGKNGSGKSALSELFLYSLFLISDKLNFIDQNQFLNLDSLESLEIEEKKNYERDSKKISEGLKVELIYLLDETIHILELRNGNLFKIKSEFIGNNYYFKGNKKKVNTRDDLEPFFYSMLVNYSLYGFNTNEIGIWIKAFFHKNDGYQMPVVINPYREKGLIDVNKETYLTRSRLLANILSINDYDDINPKTSISKIQLFLGDNKNYKFLESGEVRFTSNYIQKFRENIIKPLYALMFSTEDYPIIKGGIMELAEIYLIQKIITIPTRYSIFSNYNRKIRKKESPDNFKIVQKNSKSYVQELHQDRSHITIKVRQTLNFLRKDIFNVSEGDSKTEFKPTDIIDSIKELRRNDWFTDTIDYIPPPFFVSRIQFEDGSYFNELSSGEKQKIYFLNSIIYHLKNIDSVHKNNYKNKKKGVVTYNSINLILDEIELYYHPNFQKDIIFDLLSFIEKAKYEFIDNINILFLTHSPFILSDIPHQNILKVKEGKSEPYLKHKKTFGANIYSLLDDSFFMDNTMGKFAEEKMKWALKILDPKAEKAISDIDRERLEQTIDMVGEPMIREQLEYLYREKFGQDEVGFLTNRIKQLEKQIKNSKN</sequence>